<keyword evidence="2 4" id="KW-0238">DNA-binding</keyword>
<keyword evidence="3" id="KW-0804">Transcription</keyword>
<dbReference type="EMBL" id="JAFKCZ010000006">
    <property type="protein sequence ID" value="MBN7796933.1"/>
    <property type="molecule type" value="Genomic_DNA"/>
</dbReference>
<evidence type="ECO:0000256" key="4">
    <source>
        <dbReference type="PROSITE-ProRule" id="PRU00335"/>
    </source>
</evidence>
<dbReference type="InterPro" id="IPR009057">
    <property type="entry name" value="Homeodomain-like_sf"/>
</dbReference>
<dbReference type="SUPFAM" id="SSF46689">
    <property type="entry name" value="Homeodomain-like"/>
    <property type="match status" value="1"/>
</dbReference>
<keyword evidence="7" id="KW-1185">Reference proteome</keyword>
<dbReference type="PRINTS" id="PR00455">
    <property type="entry name" value="HTHTETR"/>
</dbReference>
<feature type="domain" description="HTH tetR-type" evidence="5">
    <location>
        <begin position="18"/>
        <end position="78"/>
    </location>
</feature>
<dbReference type="Gene3D" id="1.10.10.60">
    <property type="entry name" value="Homeodomain-like"/>
    <property type="match status" value="1"/>
</dbReference>
<organism evidence="6 7">
    <name type="scientific">Parahaliea mediterranea</name>
    <dbReference type="NCBI Taxonomy" id="651086"/>
    <lineage>
        <taxon>Bacteria</taxon>
        <taxon>Pseudomonadati</taxon>
        <taxon>Pseudomonadota</taxon>
        <taxon>Gammaproteobacteria</taxon>
        <taxon>Cellvibrionales</taxon>
        <taxon>Halieaceae</taxon>
        <taxon>Parahaliea</taxon>
    </lineage>
</organism>
<dbReference type="PANTHER" id="PTHR47506">
    <property type="entry name" value="TRANSCRIPTIONAL REGULATORY PROTEIN"/>
    <property type="match status" value="1"/>
</dbReference>
<dbReference type="InterPro" id="IPR036271">
    <property type="entry name" value="Tet_transcr_reg_TetR-rel_C_sf"/>
</dbReference>
<protein>
    <submittedName>
        <fullName evidence="6">TetR/AcrR family transcriptional regulator</fullName>
    </submittedName>
</protein>
<dbReference type="Pfam" id="PF00440">
    <property type="entry name" value="TetR_N"/>
    <property type="match status" value="1"/>
</dbReference>
<dbReference type="SUPFAM" id="SSF48498">
    <property type="entry name" value="Tetracyclin repressor-like, C-terminal domain"/>
    <property type="match status" value="1"/>
</dbReference>
<dbReference type="AlphaFoldDB" id="A0A939DF21"/>
<proteinExistence type="predicted"/>
<sequence length="207" mass="23345">MAQRKNVRVGRPAGSRGEDTIARIRASALRLFARNGYEATSLKIVAKDIGVTPATIYQYFDSKKTLYISLFDEIYQELVPQYHQAAGAESHIREQITALLRTSLASYESHPEMTYFLAGAMIDVGRSSELQETFAQRSGTLNELVLDLFEKAKHRGELPDQVDSESIASTFFGAFLGMLLRYESRKKGSMKETVEVFITLMEGRLFR</sequence>
<dbReference type="InterPro" id="IPR001647">
    <property type="entry name" value="HTH_TetR"/>
</dbReference>
<feature type="DNA-binding region" description="H-T-H motif" evidence="4">
    <location>
        <begin position="41"/>
        <end position="60"/>
    </location>
</feature>
<comment type="caution">
    <text evidence="6">The sequence shown here is derived from an EMBL/GenBank/DDBJ whole genome shotgun (WGS) entry which is preliminary data.</text>
</comment>
<dbReference type="GO" id="GO:0003677">
    <property type="term" value="F:DNA binding"/>
    <property type="evidence" value="ECO:0007669"/>
    <property type="project" value="UniProtKB-UniRule"/>
</dbReference>
<dbReference type="PROSITE" id="PS50977">
    <property type="entry name" value="HTH_TETR_2"/>
    <property type="match status" value="1"/>
</dbReference>
<dbReference type="RefSeq" id="WP_206560371.1">
    <property type="nucleotide sequence ID" value="NZ_JAFKCZ010000006.1"/>
</dbReference>
<dbReference type="Proteomes" id="UP000664303">
    <property type="component" value="Unassembled WGS sequence"/>
</dbReference>
<evidence type="ECO:0000256" key="3">
    <source>
        <dbReference type="ARBA" id="ARBA00023163"/>
    </source>
</evidence>
<dbReference type="PROSITE" id="PS01081">
    <property type="entry name" value="HTH_TETR_1"/>
    <property type="match status" value="1"/>
</dbReference>
<name>A0A939DF21_9GAMM</name>
<gene>
    <name evidence="6" type="ORF">JYP50_10040</name>
</gene>
<accession>A0A939DF21</accession>
<keyword evidence="1" id="KW-0805">Transcription regulation</keyword>
<evidence type="ECO:0000259" key="5">
    <source>
        <dbReference type="PROSITE" id="PS50977"/>
    </source>
</evidence>
<dbReference type="Gene3D" id="1.10.357.10">
    <property type="entry name" value="Tetracycline Repressor, domain 2"/>
    <property type="match status" value="1"/>
</dbReference>
<evidence type="ECO:0000313" key="6">
    <source>
        <dbReference type="EMBL" id="MBN7796933.1"/>
    </source>
</evidence>
<dbReference type="PANTHER" id="PTHR47506:SF1">
    <property type="entry name" value="HTH-TYPE TRANSCRIPTIONAL REGULATOR YJDC"/>
    <property type="match status" value="1"/>
</dbReference>
<evidence type="ECO:0000256" key="2">
    <source>
        <dbReference type="ARBA" id="ARBA00023125"/>
    </source>
</evidence>
<evidence type="ECO:0000256" key="1">
    <source>
        <dbReference type="ARBA" id="ARBA00023015"/>
    </source>
</evidence>
<reference evidence="6" key="1">
    <citation type="submission" date="2021-02" db="EMBL/GenBank/DDBJ databases">
        <title>PHA producing bacteria isolated from coastal sediment in Guangdong, Shenzhen.</title>
        <authorList>
            <person name="Zheng W."/>
            <person name="Yu S."/>
            <person name="Huang Y."/>
        </authorList>
    </citation>
    <scope>NUCLEOTIDE SEQUENCE</scope>
    <source>
        <strain evidence="6">TN14-10</strain>
    </source>
</reference>
<dbReference type="InterPro" id="IPR023772">
    <property type="entry name" value="DNA-bd_HTH_TetR-type_CS"/>
</dbReference>
<evidence type="ECO:0000313" key="7">
    <source>
        <dbReference type="Proteomes" id="UP000664303"/>
    </source>
</evidence>